<reference evidence="1" key="1">
    <citation type="submission" date="2014-09" db="EMBL/GenBank/DDBJ databases">
        <authorList>
            <person name="Magalhaes I.L.F."/>
            <person name="Oliveira U."/>
            <person name="Santos F.R."/>
            <person name="Vidigal T.H.D.A."/>
            <person name="Brescovit A.D."/>
            <person name="Santos A.J."/>
        </authorList>
    </citation>
    <scope>NUCLEOTIDE SEQUENCE</scope>
    <source>
        <tissue evidence="1">Shoot tissue taken approximately 20 cm above the soil surface</tissue>
    </source>
</reference>
<accession>A0A0A8ZIZ4</accession>
<dbReference type="EMBL" id="GBRH01259109">
    <property type="protein sequence ID" value="JAD38786.1"/>
    <property type="molecule type" value="Transcribed_RNA"/>
</dbReference>
<reference evidence="1" key="2">
    <citation type="journal article" date="2015" name="Data Brief">
        <title>Shoot transcriptome of the giant reed, Arundo donax.</title>
        <authorList>
            <person name="Barrero R.A."/>
            <person name="Guerrero F.D."/>
            <person name="Moolhuijzen P."/>
            <person name="Goolsby J.A."/>
            <person name="Tidwell J."/>
            <person name="Bellgard S.E."/>
            <person name="Bellgard M.I."/>
        </authorList>
    </citation>
    <scope>NUCLEOTIDE SEQUENCE</scope>
    <source>
        <tissue evidence="1">Shoot tissue taken approximately 20 cm above the soil surface</tissue>
    </source>
</reference>
<sequence>MVCYHSNTFCHFSHAYTRLGIKSGLGCGEMPEWFVSCSYKLKAI</sequence>
<organism evidence="1">
    <name type="scientific">Arundo donax</name>
    <name type="common">Giant reed</name>
    <name type="synonym">Donax arundinaceus</name>
    <dbReference type="NCBI Taxonomy" id="35708"/>
    <lineage>
        <taxon>Eukaryota</taxon>
        <taxon>Viridiplantae</taxon>
        <taxon>Streptophyta</taxon>
        <taxon>Embryophyta</taxon>
        <taxon>Tracheophyta</taxon>
        <taxon>Spermatophyta</taxon>
        <taxon>Magnoliopsida</taxon>
        <taxon>Liliopsida</taxon>
        <taxon>Poales</taxon>
        <taxon>Poaceae</taxon>
        <taxon>PACMAD clade</taxon>
        <taxon>Arundinoideae</taxon>
        <taxon>Arundineae</taxon>
        <taxon>Arundo</taxon>
    </lineage>
</organism>
<dbReference type="AlphaFoldDB" id="A0A0A8ZIZ4"/>
<name>A0A0A8ZIZ4_ARUDO</name>
<evidence type="ECO:0000313" key="1">
    <source>
        <dbReference type="EMBL" id="JAD38786.1"/>
    </source>
</evidence>
<proteinExistence type="predicted"/>
<protein>
    <submittedName>
        <fullName evidence="1">Uncharacterized protein</fullName>
    </submittedName>
</protein>